<dbReference type="EMBL" id="FN543093">
    <property type="protein sequence ID" value="CBA29661.1"/>
    <property type="molecule type" value="Genomic_DNA"/>
</dbReference>
<dbReference type="AlphaFoldDB" id="C9Y079"/>
<dbReference type="InterPro" id="IPR023476">
    <property type="entry name" value="Pep_tRNA_hydro_II_dom_sf"/>
</dbReference>
<dbReference type="SUPFAM" id="SSF102462">
    <property type="entry name" value="Peptidyl-tRNA hydrolase II"/>
    <property type="match status" value="1"/>
</dbReference>
<keyword evidence="2" id="KW-1185">Reference proteome</keyword>
<gene>
    <name evidence="1" type="ordered locus">Ctu_15260</name>
</gene>
<dbReference type="Proteomes" id="UP000002069">
    <property type="component" value="Chromosome"/>
</dbReference>
<dbReference type="PATRIC" id="fig|693216.3.peg.1454"/>
<name>C9Y079_CROTZ</name>
<dbReference type="PIRSF" id="PIRSF033736">
    <property type="entry name" value="UCP033763"/>
    <property type="match status" value="1"/>
</dbReference>
<proteinExistence type="predicted"/>
<evidence type="ECO:0000313" key="1">
    <source>
        <dbReference type="EMBL" id="CBA29661.1"/>
    </source>
</evidence>
<evidence type="ECO:0008006" key="3">
    <source>
        <dbReference type="Google" id="ProtNLM"/>
    </source>
</evidence>
<dbReference type="KEGG" id="ctu:CTU_15260"/>
<dbReference type="Gene3D" id="3.40.1490.10">
    <property type="entry name" value="Bit1"/>
    <property type="match status" value="1"/>
</dbReference>
<organism evidence="1 2">
    <name type="scientific">Cronobacter turicensis (strain DSM 18703 / CCUG 55852 / LMG 23827 / z3032)</name>
    <dbReference type="NCBI Taxonomy" id="693216"/>
    <lineage>
        <taxon>Bacteria</taxon>
        <taxon>Pseudomonadati</taxon>
        <taxon>Pseudomonadota</taxon>
        <taxon>Gammaproteobacteria</taxon>
        <taxon>Enterobacterales</taxon>
        <taxon>Enterobacteriaceae</taxon>
        <taxon>Cronobacter</taxon>
    </lineage>
</organism>
<protein>
    <recommendedName>
        <fullName evidence="3">DUF2000 domain-containing protein</fullName>
    </recommendedName>
</protein>
<reference evidence="1 2" key="1">
    <citation type="journal article" date="2010" name="J. Bacteriol.">
        <title>Complete Genome Sequence of Cronobacter turicensis LMG 23827, a foodborne pathogen causing deaths in neonates.</title>
        <authorList>
            <person name="Stephan R."/>
            <person name="Lehner A."/>
            <person name="Tischler P."/>
            <person name="Rattei T."/>
        </authorList>
    </citation>
    <scope>NUCLEOTIDE SEQUENCE [LARGE SCALE GENOMIC DNA]</scope>
    <source>
        <strain evidence="2">DSM 18703 / CCUG 55852 / LMG 23827 / z3032</strain>
    </source>
</reference>
<reference evidence="2" key="2">
    <citation type="journal article" date="2011" name="J. Bacteriol.">
        <title>Complete genome sequence of Cronobacter turicensis LMG 23827, a food-borne pathogen causing deaths in neonates.</title>
        <authorList>
            <person name="Stephan R."/>
            <person name="Lehner A."/>
            <person name="Tischler P."/>
            <person name="Rattei T."/>
        </authorList>
    </citation>
    <scope>NUCLEOTIDE SEQUENCE [LARGE SCALE GENOMIC DNA]</scope>
    <source>
        <strain evidence="2">DSM 18703 / CCUG 55852 / LMG 23827 / z3032</strain>
    </source>
</reference>
<dbReference type="Pfam" id="PF09391">
    <property type="entry name" value="DUF2000"/>
    <property type="match status" value="1"/>
</dbReference>
<accession>C9Y079</accession>
<dbReference type="InterPro" id="IPR018988">
    <property type="entry name" value="DUF2000"/>
</dbReference>
<dbReference type="HOGENOM" id="CLU_121942_2_0_6"/>
<sequence>MSGRLITSTDREKNMQFDTSLHKCTIVVDRALTPGLAMNAASVLGVCLGRQVEGLVGPDLLSLDGVTYPGVIRAPLPVLLGEGNTLLSLFSAAQNDPQILVLPFSALAQSCKTWEEYELRLAGASSAETELAALGLVGPKKQIARLTGNLPLYR</sequence>
<dbReference type="InterPro" id="IPR017021">
    <property type="entry name" value="UCP033763"/>
</dbReference>
<evidence type="ECO:0000313" key="2">
    <source>
        <dbReference type="Proteomes" id="UP000002069"/>
    </source>
</evidence>